<dbReference type="SUPFAM" id="SSF47384">
    <property type="entry name" value="Homodimeric domain of signal transducing histidine kinase"/>
    <property type="match status" value="1"/>
</dbReference>
<dbReference type="InterPro" id="IPR003594">
    <property type="entry name" value="HATPase_dom"/>
</dbReference>
<dbReference type="SUPFAM" id="SSF55785">
    <property type="entry name" value="PYP-like sensor domain (PAS domain)"/>
    <property type="match status" value="4"/>
</dbReference>
<dbReference type="PROSITE" id="PS50110">
    <property type="entry name" value="RESPONSE_REGULATORY"/>
    <property type="match status" value="2"/>
</dbReference>
<feature type="domain" description="PAS" evidence="8">
    <location>
        <begin position="278"/>
        <end position="351"/>
    </location>
</feature>
<evidence type="ECO:0000256" key="4">
    <source>
        <dbReference type="ARBA" id="ARBA00023012"/>
    </source>
</evidence>
<dbReference type="InterPro" id="IPR011006">
    <property type="entry name" value="CheY-like_superfamily"/>
</dbReference>
<dbReference type="PANTHER" id="PTHR45339">
    <property type="entry name" value="HYBRID SIGNAL TRANSDUCTION HISTIDINE KINASE J"/>
    <property type="match status" value="1"/>
</dbReference>
<feature type="modified residue" description="4-aspartylphosphate" evidence="5">
    <location>
        <position position="1129"/>
    </location>
</feature>
<evidence type="ECO:0000313" key="10">
    <source>
        <dbReference type="EMBL" id="GGG38666.1"/>
    </source>
</evidence>
<dbReference type="InterPro" id="IPR036097">
    <property type="entry name" value="HisK_dim/P_sf"/>
</dbReference>
<dbReference type="Pfam" id="PF00512">
    <property type="entry name" value="HisKA"/>
    <property type="match status" value="1"/>
</dbReference>
<protein>
    <recommendedName>
        <fullName evidence="2">histidine kinase</fullName>
        <ecNumber evidence="2">2.7.13.3</ecNumber>
    </recommendedName>
</protein>
<feature type="domain" description="Response regulatory" evidence="7">
    <location>
        <begin position="933"/>
        <end position="1054"/>
    </location>
</feature>
<evidence type="ECO:0000259" key="6">
    <source>
        <dbReference type="PROSITE" id="PS50109"/>
    </source>
</evidence>
<dbReference type="InterPro" id="IPR036890">
    <property type="entry name" value="HATPase_C_sf"/>
</dbReference>
<keyword evidence="3 5" id="KW-0597">Phosphoprotein</keyword>
<comment type="catalytic activity">
    <reaction evidence="1">
        <text>ATP + protein L-histidine = ADP + protein N-phospho-L-histidine.</text>
        <dbReference type="EC" id="2.7.13.3"/>
    </reaction>
</comment>
<feature type="domain" description="PAS" evidence="8">
    <location>
        <begin position="408"/>
        <end position="478"/>
    </location>
</feature>
<dbReference type="EMBL" id="BMIX01000004">
    <property type="protein sequence ID" value="GGG38666.1"/>
    <property type="molecule type" value="Genomic_DNA"/>
</dbReference>
<keyword evidence="11" id="KW-1185">Reference proteome</keyword>
<dbReference type="Gene3D" id="1.10.287.130">
    <property type="match status" value="1"/>
</dbReference>
<dbReference type="RefSeq" id="WP_011708759.1">
    <property type="nucleotide sequence ID" value="NZ_BMIX01000004.1"/>
</dbReference>
<feature type="domain" description="Response regulatory" evidence="7">
    <location>
        <begin position="1078"/>
        <end position="1197"/>
    </location>
</feature>
<feature type="domain" description="PAC" evidence="9">
    <location>
        <begin position="624"/>
        <end position="676"/>
    </location>
</feature>
<name>A0ABQ1WQP4_9FLAO</name>
<evidence type="ECO:0000259" key="7">
    <source>
        <dbReference type="PROSITE" id="PS50110"/>
    </source>
</evidence>
<feature type="domain" description="PAS" evidence="8">
    <location>
        <begin position="535"/>
        <end position="607"/>
    </location>
</feature>
<evidence type="ECO:0000259" key="9">
    <source>
        <dbReference type="PROSITE" id="PS50113"/>
    </source>
</evidence>
<dbReference type="Gene3D" id="3.30.565.10">
    <property type="entry name" value="Histidine kinase-like ATPase, C-terminal domain"/>
    <property type="match status" value="1"/>
</dbReference>
<dbReference type="Proteomes" id="UP000605733">
    <property type="component" value="Unassembled WGS sequence"/>
</dbReference>
<evidence type="ECO:0000256" key="2">
    <source>
        <dbReference type="ARBA" id="ARBA00012438"/>
    </source>
</evidence>
<dbReference type="PROSITE" id="PS50109">
    <property type="entry name" value="HIS_KIN"/>
    <property type="match status" value="1"/>
</dbReference>
<feature type="domain" description="Histidine kinase" evidence="6">
    <location>
        <begin position="694"/>
        <end position="917"/>
    </location>
</feature>
<dbReference type="InterPro" id="IPR005467">
    <property type="entry name" value="His_kinase_dom"/>
</dbReference>
<dbReference type="SMART" id="SM00388">
    <property type="entry name" value="HisKA"/>
    <property type="match status" value="1"/>
</dbReference>
<accession>A0ABQ1WQP4</accession>
<reference evidence="11" key="1">
    <citation type="journal article" date="2019" name="Int. J. Syst. Evol. Microbiol.">
        <title>The Global Catalogue of Microorganisms (GCM) 10K type strain sequencing project: providing services to taxonomists for standard genome sequencing and annotation.</title>
        <authorList>
            <consortium name="The Broad Institute Genomics Platform"/>
            <consortium name="The Broad Institute Genome Sequencing Center for Infectious Disease"/>
            <person name="Wu L."/>
            <person name="Ma J."/>
        </authorList>
    </citation>
    <scope>NUCLEOTIDE SEQUENCE [LARGE SCALE GENOMIC DNA]</scope>
    <source>
        <strain evidence="11">CGMCC 1.15422</strain>
    </source>
</reference>
<dbReference type="InterPro" id="IPR003661">
    <property type="entry name" value="HisK_dim/P_dom"/>
</dbReference>
<dbReference type="SMART" id="SM00387">
    <property type="entry name" value="HATPase_c"/>
    <property type="match status" value="1"/>
</dbReference>
<dbReference type="CDD" id="cd00130">
    <property type="entry name" value="PAS"/>
    <property type="match status" value="3"/>
</dbReference>
<dbReference type="PRINTS" id="PR00344">
    <property type="entry name" value="BCTRLSENSOR"/>
</dbReference>
<dbReference type="EC" id="2.7.13.3" evidence="2"/>
<evidence type="ECO:0000259" key="8">
    <source>
        <dbReference type="PROSITE" id="PS50112"/>
    </source>
</evidence>
<dbReference type="SUPFAM" id="SSF52172">
    <property type="entry name" value="CheY-like"/>
    <property type="match status" value="2"/>
</dbReference>
<evidence type="ECO:0000256" key="5">
    <source>
        <dbReference type="PROSITE-ProRule" id="PRU00169"/>
    </source>
</evidence>
<dbReference type="CDD" id="cd17546">
    <property type="entry name" value="REC_hyHK_CKI1_RcsC-like"/>
    <property type="match status" value="1"/>
</dbReference>
<dbReference type="Gene3D" id="3.40.50.2300">
    <property type="match status" value="2"/>
</dbReference>
<dbReference type="Pfam" id="PF02518">
    <property type="entry name" value="HATPase_c"/>
    <property type="match status" value="1"/>
</dbReference>
<dbReference type="InterPro" id="IPR001789">
    <property type="entry name" value="Sig_transdc_resp-reg_receiver"/>
</dbReference>
<dbReference type="InterPro" id="IPR004358">
    <property type="entry name" value="Sig_transdc_His_kin-like_C"/>
</dbReference>
<proteinExistence type="predicted"/>
<dbReference type="Pfam" id="PF00072">
    <property type="entry name" value="Response_reg"/>
    <property type="match status" value="2"/>
</dbReference>
<organism evidence="10 11">
    <name type="scientific">Christiangramia forsetii</name>
    <dbReference type="NCBI Taxonomy" id="411153"/>
    <lineage>
        <taxon>Bacteria</taxon>
        <taxon>Pseudomonadati</taxon>
        <taxon>Bacteroidota</taxon>
        <taxon>Flavobacteriia</taxon>
        <taxon>Flavobacteriales</taxon>
        <taxon>Flavobacteriaceae</taxon>
        <taxon>Christiangramia</taxon>
    </lineage>
</organism>
<dbReference type="PROSITE" id="PS50112">
    <property type="entry name" value="PAS"/>
    <property type="match status" value="3"/>
</dbReference>
<gene>
    <name evidence="10" type="ORF">GCM10011532_23100</name>
</gene>
<feature type="modified residue" description="4-aspartylphosphate" evidence="5">
    <location>
        <position position="984"/>
    </location>
</feature>
<evidence type="ECO:0000313" key="11">
    <source>
        <dbReference type="Proteomes" id="UP000605733"/>
    </source>
</evidence>
<dbReference type="CDD" id="cd00156">
    <property type="entry name" value="REC"/>
    <property type="match status" value="1"/>
</dbReference>
<dbReference type="SUPFAM" id="SSF55874">
    <property type="entry name" value="ATPase domain of HSP90 chaperone/DNA topoisomerase II/histidine kinase"/>
    <property type="match status" value="1"/>
</dbReference>
<dbReference type="InterPro" id="IPR000014">
    <property type="entry name" value="PAS"/>
</dbReference>
<evidence type="ECO:0000256" key="3">
    <source>
        <dbReference type="ARBA" id="ARBA00022553"/>
    </source>
</evidence>
<dbReference type="InterPro" id="IPR001610">
    <property type="entry name" value="PAC"/>
</dbReference>
<dbReference type="PANTHER" id="PTHR45339:SF1">
    <property type="entry name" value="HYBRID SIGNAL TRANSDUCTION HISTIDINE KINASE J"/>
    <property type="match status" value="1"/>
</dbReference>
<dbReference type="InterPro" id="IPR013655">
    <property type="entry name" value="PAS_fold_3"/>
</dbReference>
<dbReference type="CDD" id="cd00082">
    <property type="entry name" value="HisKA"/>
    <property type="match status" value="1"/>
</dbReference>
<keyword evidence="4" id="KW-0902">Two-component regulatory system</keyword>
<evidence type="ECO:0000256" key="1">
    <source>
        <dbReference type="ARBA" id="ARBA00000085"/>
    </source>
</evidence>
<dbReference type="Gene3D" id="3.30.450.20">
    <property type="entry name" value="PAS domain"/>
    <property type="match status" value="4"/>
</dbReference>
<dbReference type="CDD" id="cd16922">
    <property type="entry name" value="HATPase_EvgS-ArcB-TorS-like"/>
    <property type="match status" value="1"/>
</dbReference>
<dbReference type="Pfam" id="PF08447">
    <property type="entry name" value="PAS_3"/>
    <property type="match status" value="1"/>
</dbReference>
<feature type="domain" description="PAC" evidence="9">
    <location>
        <begin position="355"/>
        <end position="407"/>
    </location>
</feature>
<dbReference type="SMART" id="SM00086">
    <property type="entry name" value="PAC"/>
    <property type="match status" value="3"/>
</dbReference>
<dbReference type="InterPro" id="IPR035965">
    <property type="entry name" value="PAS-like_dom_sf"/>
</dbReference>
<dbReference type="InterPro" id="IPR000700">
    <property type="entry name" value="PAS-assoc_C"/>
</dbReference>
<sequence length="1202" mass="136904">MSIKNELKAKSFNLLSTNSSIFEWLTQDSLWGYWVLNNSPSDLWVNEAFIKNMGYPVLDNEHPDRKLPFQIPDETTNKIQKFIENENSEFEDILIFEQKSGVKIHLRASGKKIISPKENNLIILKFQKTSEETEAEAEEFLRKELRKYENSHAIYYETNELAKVGGWEVDLIENKVTWTKVTKDIHEVSQDYQPLLSEGINFYSEGWSRNKITKLFNEALEKGIPFDAELKIVTAKNNEIWVRSFGKPEFKDGKCIRIYGAFQDINTEKRIQLEYERTKEQYETIFKNSAVGNILVKTSGQLLQVNPATLKIFGFEDAKREEVMGLTFKDLIHPDFLDQSITYRSKLLSGELDQYQFEAKYYKKNGEIVWCHSNSSIIRSNDYGESLIITQIEDITEKKELEFKANENAKRFKTAFEYSPIGMGVVSPEGIWQMVNQNLAGIFGYTKEEFVNKKSSELTHAEDLRKDSNMLKSLLEKKIESYSIEKRFIHQSGKTIYGLLSVSAVSDDEGNTLYLIGQVSDLTKRITSEKALEKSLNELESLMDATTQVSIIQTDLDGIVAKFNKGAENLLGYSADEVKGVFNVKNLHEDHEIELRATELSEKYNQEIKGFGVFTFQASRGHYDSKEWTYIRKDGTKFTVQLIVTPITDHNGKITGYLGVGSDITQLKKMEVSLIKAKKKAEAASKSKSEFLANMSHEIRTPLNGIIGFTDLLMRSELENSQQKYMQTIYNSAISLMDIINDVLDFSKIEAGKLELSEERTDLIELCDQTIDIVKHQAHKKGLEVLLNISPKLRRYVYADAVRLRQILTNLLGNSVKFTHEGEIELNISSKTISGNEHELLFIFSIRDTGIGIAPQNLKKIFSAFDQEDASTTRKYGGSGLGLTISNKLLNLMDSKLELTSVLNEGSTFSFKVKLKTDKEFTYSSISPKNIKNVLIVDDNTNNRIILKEMLAANNIESVECANGIEALNVLTRNQDKFDLAIIDYNMPYMNGLSLIDQIRNKFNKNAEELPVILLHSSTEDEEIIKGCKELNVHHHMTKPIQIHTLYGMIDAIEKPTATGDQLNIDSTTTVDPSKVFKILIVEDNPVNKFLANSIIKKILPNAELLQAENGQEAMNQFEKNKPDLIFMDIQMPVMGGFEATQEIRKLEGENSYIPIIALTARAVKDERERCLKAGMNDYLTKPVILEDIRDMLYKYLDLAPI</sequence>
<dbReference type="Pfam" id="PF13426">
    <property type="entry name" value="PAS_9"/>
    <property type="match status" value="3"/>
</dbReference>
<dbReference type="SMART" id="SM00091">
    <property type="entry name" value="PAS"/>
    <property type="match status" value="3"/>
</dbReference>
<feature type="domain" description="PAC" evidence="9">
    <location>
        <begin position="482"/>
        <end position="534"/>
    </location>
</feature>
<comment type="caution">
    <text evidence="10">The sequence shown here is derived from an EMBL/GenBank/DDBJ whole genome shotgun (WGS) entry which is preliminary data.</text>
</comment>
<dbReference type="NCBIfam" id="TIGR00229">
    <property type="entry name" value="sensory_box"/>
    <property type="match status" value="3"/>
</dbReference>
<dbReference type="PROSITE" id="PS50113">
    <property type="entry name" value="PAC"/>
    <property type="match status" value="3"/>
</dbReference>
<dbReference type="SMART" id="SM00448">
    <property type="entry name" value="REC"/>
    <property type="match status" value="2"/>
</dbReference>